<organism evidence="2">
    <name type="scientific">marine metagenome</name>
    <dbReference type="NCBI Taxonomy" id="408172"/>
    <lineage>
        <taxon>unclassified sequences</taxon>
        <taxon>metagenomes</taxon>
        <taxon>ecological metagenomes</taxon>
    </lineage>
</organism>
<evidence type="ECO:0000256" key="1">
    <source>
        <dbReference type="SAM" id="Phobius"/>
    </source>
</evidence>
<proteinExistence type="predicted"/>
<accession>A0A382X9W3</accession>
<feature type="transmembrane region" description="Helical" evidence="1">
    <location>
        <begin position="30"/>
        <end position="51"/>
    </location>
</feature>
<name>A0A382X9W3_9ZZZZ</name>
<reference evidence="2" key="1">
    <citation type="submission" date="2018-05" db="EMBL/GenBank/DDBJ databases">
        <authorList>
            <person name="Lanie J.A."/>
            <person name="Ng W.-L."/>
            <person name="Kazmierczak K.M."/>
            <person name="Andrzejewski T.M."/>
            <person name="Davidsen T.M."/>
            <person name="Wayne K.J."/>
            <person name="Tettelin H."/>
            <person name="Glass J.I."/>
            <person name="Rusch D."/>
            <person name="Podicherti R."/>
            <person name="Tsui H.-C.T."/>
            <person name="Winkler M.E."/>
        </authorList>
    </citation>
    <scope>NUCLEOTIDE SEQUENCE</scope>
</reference>
<dbReference type="EMBL" id="UINC01165973">
    <property type="protein sequence ID" value="SVD67669.1"/>
    <property type="molecule type" value="Genomic_DNA"/>
</dbReference>
<sequence length="83" mass="9097">MLPGFATPIQTSTNRRNHIVKTKTLALDKLSAIAISSASFMLSLTILWIPLIKPPMYFLIMIPQNIRPAKTISLAPTQGFASS</sequence>
<keyword evidence="1" id="KW-0812">Transmembrane</keyword>
<feature type="non-terminal residue" evidence="2">
    <location>
        <position position="83"/>
    </location>
</feature>
<keyword evidence="1" id="KW-0472">Membrane</keyword>
<evidence type="ECO:0000313" key="2">
    <source>
        <dbReference type="EMBL" id="SVD67669.1"/>
    </source>
</evidence>
<gene>
    <name evidence="2" type="ORF">METZ01_LOCUS420523</name>
</gene>
<dbReference type="AlphaFoldDB" id="A0A382X9W3"/>
<keyword evidence="1" id="KW-1133">Transmembrane helix</keyword>
<protein>
    <submittedName>
        <fullName evidence="2">Uncharacterized protein</fullName>
    </submittedName>
</protein>